<keyword evidence="8" id="KW-1278">Translocase</keyword>
<dbReference type="SUPFAM" id="SSF55008">
    <property type="entry name" value="HMA, heavy metal-associated domain"/>
    <property type="match status" value="1"/>
</dbReference>
<keyword evidence="3" id="KW-0104">Cadmium</keyword>
<dbReference type="CDD" id="cd00371">
    <property type="entry name" value="HMA"/>
    <property type="match status" value="1"/>
</dbReference>
<keyword evidence="5 13" id="KW-0479">Metal-binding</keyword>
<feature type="transmembrane region" description="Helical" evidence="13">
    <location>
        <begin position="683"/>
        <end position="702"/>
    </location>
</feature>
<dbReference type="PRINTS" id="PR00941">
    <property type="entry name" value="CDATPASE"/>
</dbReference>
<dbReference type="Gene3D" id="2.70.150.10">
    <property type="entry name" value="Calcium-transporting ATPase, cytoplasmic transduction domain A"/>
    <property type="match status" value="1"/>
</dbReference>
<feature type="transmembrane region" description="Helical" evidence="13">
    <location>
        <begin position="657"/>
        <end position="677"/>
    </location>
</feature>
<dbReference type="InterPro" id="IPR023299">
    <property type="entry name" value="ATPase_P-typ_cyto_dom_N"/>
</dbReference>
<dbReference type="InterPro" id="IPR051014">
    <property type="entry name" value="Cation_Transport_ATPase_IB"/>
</dbReference>
<dbReference type="SUPFAM" id="SSF81665">
    <property type="entry name" value="Calcium ATPase, transmembrane domain M"/>
    <property type="match status" value="1"/>
</dbReference>
<dbReference type="InterPro" id="IPR027256">
    <property type="entry name" value="P-typ_ATPase_IB"/>
</dbReference>
<evidence type="ECO:0000256" key="12">
    <source>
        <dbReference type="ARBA" id="ARBA00049338"/>
    </source>
</evidence>
<evidence type="ECO:0000256" key="2">
    <source>
        <dbReference type="ARBA" id="ARBA00006024"/>
    </source>
</evidence>
<organism evidence="16 17">
    <name type="scientific">Tindallia californiensis</name>
    <dbReference type="NCBI Taxonomy" id="159292"/>
    <lineage>
        <taxon>Bacteria</taxon>
        <taxon>Bacillati</taxon>
        <taxon>Bacillota</taxon>
        <taxon>Clostridia</taxon>
        <taxon>Peptostreptococcales</taxon>
        <taxon>Tindalliaceae</taxon>
        <taxon>Tindallia</taxon>
    </lineage>
</organism>
<name>A0A1H3K9S8_9FIRM</name>
<feature type="transmembrane region" description="Helical" evidence="13">
    <location>
        <begin position="100"/>
        <end position="118"/>
    </location>
</feature>
<evidence type="ECO:0000256" key="8">
    <source>
        <dbReference type="ARBA" id="ARBA00022967"/>
    </source>
</evidence>
<dbReference type="NCBIfam" id="TIGR01512">
    <property type="entry name" value="ATPase-IB2_Cd"/>
    <property type="match status" value="1"/>
</dbReference>
<evidence type="ECO:0000256" key="9">
    <source>
        <dbReference type="ARBA" id="ARBA00022989"/>
    </source>
</evidence>
<comment type="subcellular location">
    <subcellularLocation>
        <location evidence="1">Cell membrane</location>
        <topology evidence="1">Multi-pass membrane protein</topology>
    </subcellularLocation>
</comment>
<evidence type="ECO:0000256" key="7">
    <source>
        <dbReference type="ARBA" id="ARBA00022840"/>
    </source>
</evidence>
<dbReference type="GO" id="GO:0005886">
    <property type="term" value="C:plasma membrane"/>
    <property type="evidence" value="ECO:0007669"/>
    <property type="project" value="UniProtKB-SubCell"/>
</dbReference>
<dbReference type="Gene3D" id="3.40.50.1000">
    <property type="entry name" value="HAD superfamily/HAD-like"/>
    <property type="match status" value="1"/>
</dbReference>
<gene>
    <name evidence="16" type="ORF">SAMN05192546_102269</name>
</gene>
<feature type="domain" description="P-type ATPase A" evidence="14">
    <location>
        <begin position="208"/>
        <end position="307"/>
    </location>
</feature>
<dbReference type="NCBIfam" id="TIGR01525">
    <property type="entry name" value="ATPase-IB_hvy"/>
    <property type="match status" value="1"/>
</dbReference>
<dbReference type="InterPro" id="IPR006121">
    <property type="entry name" value="HMA_dom"/>
</dbReference>
<sequence length="707" mass="78091">MKNLKSRQYQLKHLACADCANKIEKEVNDLAFISSAQLDFVTQRLKVQLGSTIDNNVLNKEIKRIATNIENDVQVMEVTTEQEIDQPESFHDHDHHNEKMAVSIIMISSILFVLPWIFKTSDGISFLLYSTAYLIAGKAVLKKAFFNILKGKVFDENFLMSIATLGAFMIGEYPEGVAVMLFYQIGEYFQGRAVNQSRRSIASLMDIRPDYAWLVTADGEKKVMPSEVEPGQHILVRPGEKVPLDGKVVSGISSVDTSALTGESMPRDVKNDSQVLSGFINQSGLLTVEVDKTYRESAVSKILELVQHSSSQKAKTERFITKFARFYTPIVVGIAIGIAVIPPILLSANIDEWIYRALIFLVISCPCALVISIPLGFFGGIGGASKKGILVKGGNYLEVLKEVDTIIFDKTGTLTQGVFKVEEIVAVEPFAQEEILETMAMAEYYSNHPIAECIRNANRRVIDEKLIEEQYEIPGEGIRSIITGQEVLVGKKEFLEKEKIRPLEYTKPGTVVHISIGKKYAGYVVIKDQIKEDAAEAIRRIREIGINRIVMLTGDREAIAGQIAKELQIDEYYANLMPEDKVTITEKIMEEKTSKGKTMVVGDGINDAPVLARADIGISMGGLGSDAAIEASDVVIMTDKPSSIVTAYKIAQKTHRIVWQNIIAALGVKGMVMALGVFGMASIWQAIFADVGVALLAIFNAMRMIRS</sequence>
<dbReference type="InterPro" id="IPR001757">
    <property type="entry name" value="P_typ_ATPase"/>
</dbReference>
<keyword evidence="17" id="KW-1185">Reference proteome</keyword>
<evidence type="ECO:0000256" key="1">
    <source>
        <dbReference type="ARBA" id="ARBA00004651"/>
    </source>
</evidence>
<dbReference type="Gene3D" id="3.30.70.100">
    <property type="match status" value="1"/>
</dbReference>
<evidence type="ECO:0000256" key="13">
    <source>
        <dbReference type="RuleBase" id="RU362081"/>
    </source>
</evidence>
<dbReference type="EC" id="7.2.2.21" evidence="11"/>
<comment type="similarity">
    <text evidence="2 13">Belongs to the cation transport ATPase (P-type) (TC 3.A.3) family. Type IB subfamily.</text>
</comment>
<dbReference type="GO" id="GO:0008551">
    <property type="term" value="F:P-type cadmium transporter activity"/>
    <property type="evidence" value="ECO:0007669"/>
    <property type="project" value="UniProtKB-EC"/>
</dbReference>
<dbReference type="OrthoDB" id="9760364at2"/>
<keyword evidence="10 13" id="KW-0472">Membrane</keyword>
<dbReference type="SFLD" id="SFLDF00027">
    <property type="entry name" value="p-type_atpase"/>
    <property type="match status" value="1"/>
</dbReference>
<dbReference type="FunFam" id="2.70.150.10:FF:000002">
    <property type="entry name" value="Copper-transporting ATPase 1, putative"/>
    <property type="match status" value="1"/>
</dbReference>
<keyword evidence="6 13" id="KW-0547">Nucleotide-binding</keyword>
<evidence type="ECO:0000256" key="11">
    <source>
        <dbReference type="ARBA" id="ARBA00039103"/>
    </source>
</evidence>
<dbReference type="PANTHER" id="PTHR48085">
    <property type="entry name" value="CADMIUM/ZINC-TRANSPORTING ATPASE HMA2-RELATED"/>
    <property type="match status" value="1"/>
</dbReference>
<dbReference type="Pfam" id="PF00122">
    <property type="entry name" value="E1-E2_ATPase"/>
    <property type="match status" value="1"/>
</dbReference>
<proteinExistence type="inferred from homology"/>
<dbReference type="GO" id="GO:0046872">
    <property type="term" value="F:metal ion binding"/>
    <property type="evidence" value="ECO:0007669"/>
    <property type="project" value="UniProtKB-KW"/>
</dbReference>
<keyword evidence="4 13" id="KW-0812">Transmembrane</keyword>
<dbReference type="SFLD" id="SFLDS00003">
    <property type="entry name" value="Haloacid_Dehalogenase"/>
    <property type="match status" value="1"/>
</dbReference>
<dbReference type="InterPro" id="IPR023214">
    <property type="entry name" value="HAD_sf"/>
</dbReference>
<evidence type="ECO:0000313" key="16">
    <source>
        <dbReference type="EMBL" id="SDY48545.1"/>
    </source>
</evidence>
<feature type="transmembrane region" description="Helical" evidence="13">
    <location>
        <begin position="326"/>
        <end position="347"/>
    </location>
</feature>
<dbReference type="Pfam" id="PF00702">
    <property type="entry name" value="Hydrolase"/>
    <property type="match status" value="1"/>
</dbReference>
<accession>A0A1H3K9S8</accession>
<evidence type="ECO:0000256" key="6">
    <source>
        <dbReference type="ARBA" id="ARBA00022741"/>
    </source>
</evidence>
<dbReference type="NCBIfam" id="TIGR01494">
    <property type="entry name" value="ATPase_P-type"/>
    <property type="match status" value="1"/>
</dbReference>
<dbReference type="EMBL" id="FNPV01000002">
    <property type="protein sequence ID" value="SDY48545.1"/>
    <property type="molecule type" value="Genomic_DNA"/>
</dbReference>
<feature type="domain" description="HMA" evidence="15">
    <location>
        <begin position="13"/>
        <end position="62"/>
    </location>
</feature>
<feature type="transmembrane region" description="Helical" evidence="13">
    <location>
        <begin position="124"/>
        <end position="141"/>
    </location>
</feature>
<dbReference type="InterPro" id="IPR059000">
    <property type="entry name" value="ATPase_P-type_domA"/>
</dbReference>
<feature type="transmembrane region" description="Helical" evidence="13">
    <location>
        <begin position="353"/>
        <end position="378"/>
    </location>
</feature>
<protein>
    <recommendedName>
        <fullName evidence="11">Cd(2+)-exporting ATPase</fullName>
        <ecNumber evidence="11">7.2.2.21</ecNumber>
    </recommendedName>
</protein>
<dbReference type="Proteomes" id="UP000199230">
    <property type="component" value="Unassembled WGS sequence"/>
</dbReference>
<comment type="catalytic activity">
    <reaction evidence="12">
        <text>Cd(2+)(in) + ATP + H2O = Cd(2+)(out) + ADP + phosphate + H(+)</text>
        <dbReference type="Rhea" id="RHEA:12132"/>
        <dbReference type="ChEBI" id="CHEBI:15377"/>
        <dbReference type="ChEBI" id="CHEBI:15378"/>
        <dbReference type="ChEBI" id="CHEBI:30616"/>
        <dbReference type="ChEBI" id="CHEBI:43474"/>
        <dbReference type="ChEBI" id="CHEBI:48775"/>
        <dbReference type="ChEBI" id="CHEBI:456216"/>
        <dbReference type="EC" id="7.2.2.21"/>
    </reaction>
</comment>
<dbReference type="GO" id="GO:0016887">
    <property type="term" value="F:ATP hydrolysis activity"/>
    <property type="evidence" value="ECO:0007669"/>
    <property type="project" value="InterPro"/>
</dbReference>
<evidence type="ECO:0000256" key="4">
    <source>
        <dbReference type="ARBA" id="ARBA00022692"/>
    </source>
</evidence>
<dbReference type="PROSITE" id="PS00154">
    <property type="entry name" value="ATPASE_E1_E2"/>
    <property type="match status" value="1"/>
</dbReference>
<dbReference type="InterPro" id="IPR008250">
    <property type="entry name" value="ATPase_P-typ_transduc_dom_A_sf"/>
</dbReference>
<evidence type="ECO:0000259" key="14">
    <source>
        <dbReference type="Pfam" id="PF00122"/>
    </source>
</evidence>
<dbReference type="PRINTS" id="PR00119">
    <property type="entry name" value="CATATPASE"/>
</dbReference>
<dbReference type="InterPro" id="IPR044492">
    <property type="entry name" value="P_typ_ATPase_HD_dom"/>
</dbReference>
<dbReference type="InterPro" id="IPR036163">
    <property type="entry name" value="HMA_dom_sf"/>
</dbReference>
<dbReference type="InterPro" id="IPR018303">
    <property type="entry name" value="ATPase_P-typ_P_site"/>
</dbReference>
<dbReference type="GO" id="GO:0005524">
    <property type="term" value="F:ATP binding"/>
    <property type="evidence" value="ECO:0007669"/>
    <property type="project" value="UniProtKB-UniRule"/>
</dbReference>
<keyword evidence="9 13" id="KW-1133">Transmembrane helix</keyword>
<keyword evidence="13" id="KW-1003">Cell membrane</keyword>
<dbReference type="SFLD" id="SFLDG00002">
    <property type="entry name" value="C1.7:_P-type_atpase_like"/>
    <property type="match status" value="1"/>
</dbReference>
<evidence type="ECO:0000256" key="3">
    <source>
        <dbReference type="ARBA" id="ARBA00022539"/>
    </source>
</evidence>
<dbReference type="Gene3D" id="3.40.1110.10">
    <property type="entry name" value="Calcium-transporting ATPase, cytoplasmic domain N"/>
    <property type="match status" value="1"/>
</dbReference>
<dbReference type="SUPFAM" id="SSF56784">
    <property type="entry name" value="HAD-like"/>
    <property type="match status" value="1"/>
</dbReference>
<dbReference type="CDD" id="cd07548">
    <property type="entry name" value="P-type_ATPase-Cd_Zn_Co_like"/>
    <property type="match status" value="1"/>
</dbReference>
<keyword evidence="7 13" id="KW-0067">ATP-binding</keyword>
<dbReference type="InterPro" id="IPR023298">
    <property type="entry name" value="ATPase_P-typ_TM_dom_sf"/>
</dbReference>
<dbReference type="RefSeq" id="WP_093311160.1">
    <property type="nucleotide sequence ID" value="NZ_FNPV01000002.1"/>
</dbReference>
<dbReference type="PANTHER" id="PTHR48085:SF5">
    <property type="entry name" value="CADMIUM_ZINC-TRANSPORTING ATPASE HMA4-RELATED"/>
    <property type="match status" value="1"/>
</dbReference>
<dbReference type="STRING" id="159292.SAMN05192546_102269"/>
<evidence type="ECO:0000256" key="10">
    <source>
        <dbReference type="ARBA" id="ARBA00023136"/>
    </source>
</evidence>
<dbReference type="Pfam" id="PF00403">
    <property type="entry name" value="HMA"/>
    <property type="match status" value="1"/>
</dbReference>
<reference evidence="16 17" key="1">
    <citation type="submission" date="2016-10" db="EMBL/GenBank/DDBJ databases">
        <authorList>
            <person name="de Groot N.N."/>
        </authorList>
    </citation>
    <scope>NUCLEOTIDE SEQUENCE [LARGE SCALE GENOMIC DNA]</scope>
    <source>
        <strain evidence="16 17">APO</strain>
    </source>
</reference>
<evidence type="ECO:0000313" key="17">
    <source>
        <dbReference type="Proteomes" id="UP000199230"/>
    </source>
</evidence>
<evidence type="ECO:0000259" key="15">
    <source>
        <dbReference type="Pfam" id="PF00403"/>
    </source>
</evidence>
<evidence type="ECO:0000256" key="5">
    <source>
        <dbReference type="ARBA" id="ARBA00022723"/>
    </source>
</evidence>
<dbReference type="SUPFAM" id="SSF81653">
    <property type="entry name" value="Calcium ATPase, transduction domain A"/>
    <property type="match status" value="1"/>
</dbReference>
<dbReference type="AlphaFoldDB" id="A0A1H3K9S8"/>
<dbReference type="InterPro" id="IPR036412">
    <property type="entry name" value="HAD-like_sf"/>
</dbReference>